<organism evidence="2 3">
    <name type="scientific">Xenoophorus captivus</name>
    <dbReference type="NCBI Taxonomy" id="1517983"/>
    <lineage>
        <taxon>Eukaryota</taxon>
        <taxon>Metazoa</taxon>
        <taxon>Chordata</taxon>
        <taxon>Craniata</taxon>
        <taxon>Vertebrata</taxon>
        <taxon>Euteleostomi</taxon>
        <taxon>Actinopterygii</taxon>
        <taxon>Neopterygii</taxon>
        <taxon>Teleostei</taxon>
        <taxon>Neoteleostei</taxon>
        <taxon>Acanthomorphata</taxon>
        <taxon>Ovalentaria</taxon>
        <taxon>Atherinomorphae</taxon>
        <taxon>Cyprinodontiformes</taxon>
        <taxon>Goodeidae</taxon>
        <taxon>Xenoophorus</taxon>
    </lineage>
</organism>
<evidence type="ECO:0000313" key="2">
    <source>
        <dbReference type="EMBL" id="MEQ2210092.1"/>
    </source>
</evidence>
<accession>A0ABV0RPG7</accession>
<protein>
    <submittedName>
        <fullName evidence="2">Uncharacterized protein</fullName>
    </submittedName>
</protein>
<keyword evidence="1" id="KW-0812">Transmembrane</keyword>
<reference evidence="2 3" key="1">
    <citation type="submission" date="2021-06" db="EMBL/GenBank/DDBJ databases">
        <authorList>
            <person name="Palmer J.M."/>
        </authorList>
    </citation>
    <scope>NUCLEOTIDE SEQUENCE [LARGE SCALE GENOMIC DNA]</scope>
    <source>
        <strain evidence="2 3">XC_2019</strain>
        <tissue evidence="2">Muscle</tissue>
    </source>
</reference>
<dbReference type="Proteomes" id="UP001434883">
    <property type="component" value="Unassembled WGS sequence"/>
</dbReference>
<dbReference type="EMBL" id="JAHRIN010052385">
    <property type="protein sequence ID" value="MEQ2210092.1"/>
    <property type="molecule type" value="Genomic_DNA"/>
</dbReference>
<name>A0ABV0RPG7_9TELE</name>
<keyword evidence="3" id="KW-1185">Reference proteome</keyword>
<keyword evidence="1" id="KW-0472">Membrane</keyword>
<feature type="transmembrane region" description="Helical" evidence="1">
    <location>
        <begin position="68"/>
        <end position="87"/>
    </location>
</feature>
<evidence type="ECO:0000256" key="1">
    <source>
        <dbReference type="SAM" id="Phobius"/>
    </source>
</evidence>
<comment type="caution">
    <text evidence="2">The sequence shown here is derived from an EMBL/GenBank/DDBJ whole genome shotgun (WGS) entry which is preliminary data.</text>
</comment>
<keyword evidence="1" id="KW-1133">Transmembrane helix</keyword>
<evidence type="ECO:0000313" key="3">
    <source>
        <dbReference type="Proteomes" id="UP001434883"/>
    </source>
</evidence>
<proteinExistence type="predicted"/>
<sequence>MRGCSIPLVARSLTGTVTHKWFNLHAGIKTSRPAGGNATSSWLHHIHLDRSYVRRQTRMFKMMRSRRAANAVSAFCIIIIIILQRSIRETGSACLNACMHACLHAASYPPLLLLKGFHFRHPGQRRTSASYPVTSECRKQQWLA</sequence>
<gene>
    <name evidence="2" type="ORF">XENOCAPTIV_008336</name>
</gene>